<feature type="domain" description="YcaO" evidence="1">
    <location>
        <begin position="264"/>
        <end position="648"/>
    </location>
</feature>
<evidence type="ECO:0000313" key="3">
    <source>
        <dbReference type="Proteomes" id="UP001256827"/>
    </source>
</evidence>
<dbReference type="PROSITE" id="PS51664">
    <property type="entry name" value="YCAO"/>
    <property type="match status" value="1"/>
</dbReference>
<dbReference type="InterPro" id="IPR003776">
    <property type="entry name" value="YcaO-like_dom"/>
</dbReference>
<protein>
    <submittedName>
        <fullName evidence="2">TOMM leader peptide-binding protein</fullName>
    </submittedName>
</protein>
<evidence type="ECO:0000259" key="1">
    <source>
        <dbReference type="PROSITE" id="PS51664"/>
    </source>
</evidence>
<dbReference type="EMBL" id="CP134050">
    <property type="protein sequence ID" value="WNC14317.1"/>
    <property type="molecule type" value="Genomic_DNA"/>
</dbReference>
<dbReference type="Gene3D" id="3.30.40.250">
    <property type="match status" value="1"/>
</dbReference>
<name>A0ABY9T2H9_BREBE</name>
<dbReference type="Pfam" id="PF02624">
    <property type="entry name" value="YcaO"/>
    <property type="match status" value="1"/>
</dbReference>
<dbReference type="NCBIfam" id="TIGR03604">
    <property type="entry name" value="TOMM_cyclo_SagD"/>
    <property type="match status" value="1"/>
</dbReference>
<dbReference type="PANTHER" id="PTHR37809">
    <property type="entry name" value="RIBOSOMAL PROTEIN S12 METHYLTHIOTRANSFERASE ACCESSORY FACTOR YCAO"/>
    <property type="match status" value="1"/>
</dbReference>
<keyword evidence="3" id="KW-1185">Reference proteome</keyword>
<organism evidence="2 3">
    <name type="scientific">Brevibacillus brevis</name>
    <name type="common">Bacillus brevis</name>
    <dbReference type="NCBI Taxonomy" id="1393"/>
    <lineage>
        <taxon>Bacteria</taxon>
        <taxon>Bacillati</taxon>
        <taxon>Bacillota</taxon>
        <taxon>Bacilli</taxon>
        <taxon>Bacillales</taxon>
        <taxon>Paenibacillaceae</taxon>
        <taxon>Brevibacillus</taxon>
    </lineage>
</organism>
<dbReference type="RefSeq" id="WP_310766258.1">
    <property type="nucleotide sequence ID" value="NZ_CP134050.1"/>
</dbReference>
<sequence length="648" mass="72334">MSGVVMVVGDGQLAQLVSDRLSASFSVVRQPDWTAGVANETRLALVLHDAWHPSVHRETEKLMLSSGIPWLRGFVSFGEGVIGPLVRPGGQGCSRCADRRKLMAGRDRKEMWELARRLGEYGGMPRDAWASRSGLMQMAEVIAAETQRVLAGGRAHTEGHVYLLHLKTLRSSRHFVLPDPSCDVCGHLPEDSAEAARISLQPNPKPHIDSYRCRSLGDLKKVLKADYLDYRTGFINGKMRDLVSPFADVGVNLPLFRGDESTAGRTHSYEDSEMAAILEGLERYCGMMPRGKRTVVRDSYRALRDQALDPATVGLHTKEQYDLPGFPFQPFHPDRPLDWVWGYSFLQERPLLVPELLAYYSLGTGDGFVFETSNGCALGGSLEEAIFYGILEVVERDSFLLTWYARLGLPRLDPDSARDEELSLMIERIRAAAGYEIHLFNATLESGIPSVWTIAKKANNQAGVNLICAGGAHPDPIRAVKSSLFEVAAMLLPLSDKFEANRDRYLEMLHNPSLVQKMDDHSMLYALTEAEERLHFLLGGTRPLQTFAQAFGERDRNADLTDDLKELLRTFRRLNLDVIVVDQTTPEISRNGLHCVRVLIPGMLPMTFGHHLTRVSGLERVLRVPMELGYASGPLTYEQLNPHPHPFP</sequence>
<dbReference type="Gene3D" id="3.30.1330.230">
    <property type="match status" value="1"/>
</dbReference>
<evidence type="ECO:0000313" key="2">
    <source>
        <dbReference type="EMBL" id="WNC14317.1"/>
    </source>
</evidence>
<proteinExistence type="predicted"/>
<dbReference type="PANTHER" id="PTHR37809:SF1">
    <property type="entry name" value="RIBOSOMAL PROTEIN S12 METHYLTHIOTRANSFERASE ACCESSORY FACTOR YCAO"/>
    <property type="match status" value="1"/>
</dbReference>
<dbReference type="InterPro" id="IPR022291">
    <property type="entry name" value="Bacteriocin_synth_cyclodeHase"/>
</dbReference>
<dbReference type="Proteomes" id="UP001256827">
    <property type="component" value="Chromosome"/>
</dbReference>
<reference evidence="2 3" key="1">
    <citation type="submission" date="2023-09" db="EMBL/GenBank/DDBJ databases">
        <title>Complete Genome and Methylome dissection of Bacillus brevis NEB573 original source of BbsI restriction endonuclease.</title>
        <authorList>
            <person name="Fomenkov A."/>
            <person name="Roberts R.D."/>
        </authorList>
    </citation>
    <scope>NUCLEOTIDE SEQUENCE [LARGE SCALE GENOMIC DNA]</scope>
    <source>
        <strain evidence="2 3">NEB573</strain>
    </source>
</reference>
<dbReference type="InterPro" id="IPR027624">
    <property type="entry name" value="TOMM_cyclo_SagD"/>
</dbReference>
<accession>A0ABY9T2H9</accession>
<gene>
    <name evidence="2" type="ORF">RGB73_27190</name>
</gene>
<dbReference type="Gene3D" id="3.40.50.720">
    <property type="entry name" value="NAD(P)-binding Rossmann-like Domain"/>
    <property type="match status" value="1"/>
</dbReference>
<dbReference type="Gene3D" id="3.30.160.660">
    <property type="match status" value="1"/>
</dbReference>
<dbReference type="NCBIfam" id="TIGR03882">
    <property type="entry name" value="cyclo_dehyd_2"/>
    <property type="match status" value="1"/>
</dbReference>